<dbReference type="Proteomes" id="UP001441944">
    <property type="component" value="Unassembled WGS sequence"/>
</dbReference>
<organism evidence="1 2">
    <name type="scientific">Pseudophaeobacter arcticus</name>
    <dbReference type="NCBI Taxonomy" id="385492"/>
    <lineage>
        <taxon>Bacteria</taxon>
        <taxon>Pseudomonadati</taxon>
        <taxon>Pseudomonadota</taxon>
        <taxon>Alphaproteobacteria</taxon>
        <taxon>Rhodobacterales</taxon>
        <taxon>Paracoccaceae</taxon>
        <taxon>Pseudophaeobacter</taxon>
    </lineage>
</organism>
<evidence type="ECO:0008006" key="3">
    <source>
        <dbReference type="Google" id="ProtNLM"/>
    </source>
</evidence>
<name>A0ABQ0AJE1_9RHOB</name>
<comment type="caution">
    <text evidence="1">The sequence shown here is derived from an EMBL/GenBank/DDBJ whole genome shotgun (WGS) entry which is preliminary data.</text>
</comment>
<keyword evidence="2" id="KW-1185">Reference proteome</keyword>
<dbReference type="Gene3D" id="3.90.1200.10">
    <property type="match status" value="1"/>
</dbReference>
<dbReference type="SUPFAM" id="SSF56112">
    <property type="entry name" value="Protein kinase-like (PK-like)"/>
    <property type="match status" value="1"/>
</dbReference>
<dbReference type="EMBL" id="BAABWU010000004">
    <property type="protein sequence ID" value="GAA6195990.1"/>
    <property type="molecule type" value="Genomic_DNA"/>
</dbReference>
<evidence type="ECO:0000313" key="1">
    <source>
        <dbReference type="EMBL" id="GAA6195990.1"/>
    </source>
</evidence>
<dbReference type="InterPro" id="IPR011009">
    <property type="entry name" value="Kinase-like_dom_sf"/>
</dbReference>
<sequence length="340" mass="38081">MELVADTSFDERAAYIVAKAQETLGKTPDRITTPGGKSRSSMRLHFGDDRAIATLRENFRRTHLEAYVLEKLGPHCDDIPRVLGVNEDVLFQSDTGEIRLSSEVLEHNESDQVELAAEACAAIFRIHAAARQTDLAEMLPHLGSNRDWIINLVGSVDALQAYSMGIPKEFDFVAVAERMDQPGRQFLKWDCRAGNAAIGDDGFVRWFDFEYAGLRHGAEDFAWLIADETWPVSPDKMADVMIDTYDHGSGYDIADYLDYLSVYVTLHAVQRLKLIQKEVKKRGWLSKTRVIKYDDAGVHPDYARQLCRVGAYYAAQSKLTAPLARNFEAAGRAFQAIADG</sequence>
<proteinExistence type="predicted"/>
<evidence type="ECO:0000313" key="2">
    <source>
        <dbReference type="Proteomes" id="UP001441944"/>
    </source>
</evidence>
<reference evidence="1 2" key="1">
    <citation type="submission" date="2024-04" db="EMBL/GenBank/DDBJ databases">
        <title>Draft genome sequence of Pseudophaeobacter arcticus NBRC 116598.</title>
        <authorList>
            <person name="Miyakawa T."/>
            <person name="Kusuya Y."/>
            <person name="Miura T."/>
        </authorList>
    </citation>
    <scope>NUCLEOTIDE SEQUENCE [LARGE SCALE GENOMIC DNA]</scope>
    <source>
        <strain evidence="1 2">SU-CL00105</strain>
    </source>
</reference>
<gene>
    <name evidence="1" type="ORF">NBRC116598_14340</name>
</gene>
<protein>
    <recommendedName>
        <fullName evidence="3">Aminoglycoside phosphotransferase domain-containing protein</fullName>
    </recommendedName>
</protein>
<accession>A0ABQ0AJE1</accession>